<feature type="transmembrane region" description="Helical" evidence="7">
    <location>
        <begin position="9"/>
        <end position="26"/>
    </location>
</feature>
<feature type="transmembrane region" description="Helical" evidence="7">
    <location>
        <begin position="80"/>
        <end position="97"/>
    </location>
</feature>
<dbReference type="EMBL" id="SYUW01000018">
    <property type="protein sequence ID" value="TKF26702.1"/>
    <property type="molecule type" value="Genomic_DNA"/>
</dbReference>
<feature type="transmembrane region" description="Helical" evidence="7">
    <location>
        <begin position="104"/>
        <end position="122"/>
    </location>
</feature>
<dbReference type="Proteomes" id="UP000305234">
    <property type="component" value="Unassembled WGS sequence"/>
</dbReference>
<evidence type="ECO:0000256" key="6">
    <source>
        <dbReference type="ARBA" id="ARBA00023136"/>
    </source>
</evidence>
<comment type="caution">
    <text evidence="8">The sequence shown here is derived from an EMBL/GenBank/DDBJ whole genome shotgun (WGS) entry which is preliminary data.</text>
</comment>
<accession>A0A4U1YZS6</accession>
<feature type="transmembrane region" description="Helical" evidence="7">
    <location>
        <begin position="32"/>
        <end position="51"/>
    </location>
</feature>
<keyword evidence="4 7" id="KW-0812">Transmembrane</keyword>
<dbReference type="Pfam" id="PF04632">
    <property type="entry name" value="FUSC"/>
    <property type="match status" value="1"/>
</dbReference>
<protein>
    <submittedName>
        <fullName evidence="8">FUSC family protein</fullName>
    </submittedName>
</protein>
<dbReference type="AlphaFoldDB" id="A0A4U1YZS6"/>
<sequence>MFSTSTKEAIKAALSIVIAICLALWFQWEKPYWAAIAVAVMALNESFAHSINKGHNRLMGTLLGTGYAFSLIAMFSQDRFLFLTFFTLFLGVCIFMSSDEKYGYIFSIGFAVCSIISCMGGFDSQVTFYFAVLRIQETLLGVITFSIIYRLVWPVNTEQNFVQRFEVSRETLITAMRNTESLDIEALESNIANIDKLYQLLDLPLNGSYHLKENIKDWRLRINEMAHIQARLLELASDELEPMIDWSSLIKNMERLELIAPKLSLIGDVPNVACKSRDFTWHYEHRTFVQHLNEDGRKVLQGVSMFVTSLLIWIYLPVPGGFIFPMIAGVFSSVLPTMPPSVIKDAFFGVLGTGTIILLQYIFIMPMMSELWQLALFYFINCVVIWKVFATPKLMIHRILGINLLVVLTSGALNLTPIYQIETPLLMLTTILILLMISKLFTDLFRVKYNC</sequence>
<evidence type="ECO:0000313" key="9">
    <source>
        <dbReference type="Proteomes" id="UP000305234"/>
    </source>
</evidence>
<dbReference type="PANTHER" id="PTHR30509">
    <property type="entry name" value="P-HYDROXYBENZOIC ACID EFFLUX PUMP SUBUNIT-RELATED"/>
    <property type="match status" value="1"/>
</dbReference>
<dbReference type="InterPro" id="IPR006726">
    <property type="entry name" value="PHBA_efflux_AaeB/fusaric-R"/>
</dbReference>
<comment type="subcellular location">
    <subcellularLocation>
        <location evidence="1">Cell membrane</location>
        <topology evidence="1">Multi-pass membrane protein</topology>
    </subcellularLocation>
</comment>
<dbReference type="PANTHER" id="PTHR30509:SF9">
    <property type="entry name" value="MULTIDRUG RESISTANCE PROTEIN MDTO"/>
    <property type="match status" value="1"/>
</dbReference>
<keyword evidence="5 7" id="KW-1133">Transmembrane helix</keyword>
<dbReference type="GO" id="GO:0022857">
    <property type="term" value="F:transmembrane transporter activity"/>
    <property type="evidence" value="ECO:0007669"/>
    <property type="project" value="InterPro"/>
</dbReference>
<gene>
    <name evidence="8" type="ORF">FCV52_07470</name>
</gene>
<evidence type="ECO:0000256" key="3">
    <source>
        <dbReference type="ARBA" id="ARBA00022475"/>
    </source>
</evidence>
<evidence type="ECO:0000256" key="1">
    <source>
        <dbReference type="ARBA" id="ARBA00004651"/>
    </source>
</evidence>
<feature type="transmembrane region" description="Helical" evidence="7">
    <location>
        <begin position="425"/>
        <end position="445"/>
    </location>
</feature>
<organism evidence="8 9">
    <name type="scientific">Vibrio kanaloae</name>
    <dbReference type="NCBI Taxonomy" id="170673"/>
    <lineage>
        <taxon>Bacteria</taxon>
        <taxon>Pseudomonadati</taxon>
        <taxon>Pseudomonadota</taxon>
        <taxon>Gammaproteobacteria</taxon>
        <taxon>Vibrionales</taxon>
        <taxon>Vibrionaceae</taxon>
        <taxon>Vibrio</taxon>
    </lineage>
</organism>
<feature type="transmembrane region" description="Helical" evidence="7">
    <location>
        <begin position="401"/>
        <end position="419"/>
    </location>
</feature>
<keyword evidence="2" id="KW-0813">Transport</keyword>
<feature type="transmembrane region" description="Helical" evidence="7">
    <location>
        <begin position="346"/>
        <end position="365"/>
    </location>
</feature>
<evidence type="ECO:0000256" key="5">
    <source>
        <dbReference type="ARBA" id="ARBA00022989"/>
    </source>
</evidence>
<evidence type="ECO:0000313" key="8">
    <source>
        <dbReference type="EMBL" id="TKF26702.1"/>
    </source>
</evidence>
<feature type="transmembrane region" description="Helical" evidence="7">
    <location>
        <begin position="322"/>
        <end position="339"/>
    </location>
</feature>
<evidence type="ECO:0000256" key="4">
    <source>
        <dbReference type="ARBA" id="ARBA00022692"/>
    </source>
</evidence>
<feature type="transmembrane region" description="Helical" evidence="7">
    <location>
        <begin position="58"/>
        <end position="74"/>
    </location>
</feature>
<dbReference type="GO" id="GO:0005886">
    <property type="term" value="C:plasma membrane"/>
    <property type="evidence" value="ECO:0007669"/>
    <property type="project" value="UniProtKB-SubCell"/>
</dbReference>
<proteinExistence type="predicted"/>
<name>A0A4U1YZS6_9VIBR</name>
<evidence type="ECO:0000256" key="2">
    <source>
        <dbReference type="ARBA" id="ARBA00022448"/>
    </source>
</evidence>
<evidence type="ECO:0000256" key="7">
    <source>
        <dbReference type="SAM" id="Phobius"/>
    </source>
</evidence>
<dbReference type="RefSeq" id="WP_136997778.1">
    <property type="nucleotide sequence ID" value="NZ_JBFRJO010000021.1"/>
</dbReference>
<feature type="transmembrane region" description="Helical" evidence="7">
    <location>
        <begin position="371"/>
        <end position="389"/>
    </location>
</feature>
<keyword evidence="3" id="KW-1003">Cell membrane</keyword>
<reference evidence="8 9" key="1">
    <citation type="submission" date="2019-04" db="EMBL/GenBank/DDBJ databases">
        <title>A reverse ecology approach based on a biological definition of microbial populations.</title>
        <authorList>
            <person name="Arevalo P."/>
            <person name="Vaninsberghe D."/>
            <person name="Elsherbini J."/>
            <person name="Gore J."/>
            <person name="Polz M."/>
        </authorList>
    </citation>
    <scope>NUCLEOTIDE SEQUENCE [LARGE SCALE GENOMIC DNA]</scope>
    <source>
        <strain evidence="8 9">10N.261.46.E4</strain>
    </source>
</reference>
<keyword evidence="6 7" id="KW-0472">Membrane</keyword>